<dbReference type="EMBL" id="JAIWYP010000009">
    <property type="protein sequence ID" value="KAH3778795.1"/>
    <property type="molecule type" value="Genomic_DNA"/>
</dbReference>
<evidence type="ECO:0000313" key="2">
    <source>
        <dbReference type="Proteomes" id="UP000828390"/>
    </source>
</evidence>
<gene>
    <name evidence="1" type="ORF">DPMN_180266</name>
</gene>
<keyword evidence="2" id="KW-1185">Reference proteome</keyword>
<evidence type="ECO:0000313" key="1">
    <source>
        <dbReference type="EMBL" id="KAH3778795.1"/>
    </source>
</evidence>
<proteinExistence type="predicted"/>
<dbReference type="AlphaFoldDB" id="A0A9D4EFZ0"/>
<sequence>MSKWTSSNSLIAGPGTPVLEVVQDDSPIFLHLVDHRENCQKKHPIEHRDRKHLSNGA</sequence>
<dbReference type="Proteomes" id="UP000828390">
    <property type="component" value="Unassembled WGS sequence"/>
</dbReference>
<reference evidence="1" key="2">
    <citation type="submission" date="2020-11" db="EMBL/GenBank/DDBJ databases">
        <authorList>
            <person name="McCartney M.A."/>
            <person name="Auch B."/>
            <person name="Kono T."/>
            <person name="Mallez S."/>
            <person name="Becker A."/>
            <person name="Gohl D.M."/>
            <person name="Silverstein K.A.T."/>
            <person name="Koren S."/>
            <person name="Bechman K.B."/>
            <person name="Herman A."/>
            <person name="Abrahante J.E."/>
            <person name="Garbe J."/>
        </authorList>
    </citation>
    <scope>NUCLEOTIDE SEQUENCE</scope>
    <source>
        <strain evidence="1">Duluth1</strain>
        <tissue evidence="1">Whole animal</tissue>
    </source>
</reference>
<accession>A0A9D4EFZ0</accession>
<organism evidence="1 2">
    <name type="scientific">Dreissena polymorpha</name>
    <name type="common">Zebra mussel</name>
    <name type="synonym">Mytilus polymorpha</name>
    <dbReference type="NCBI Taxonomy" id="45954"/>
    <lineage>
        <taxon>Eukaryota</taxon>
        <taxon>Metazoa</taxon>
        <taxon>Spiralia</taxon>
        <taxon>Lophotrochozoa</taxon>
        <taxon>Mollusca</taxon>
        <taxon>Bivalvia</taxon>
        <taxon>Autobranchia</taxon>
        <taxon>Heteroconchia</taxon>
        <taxon>Euheterodonta</taxon>
        <taxon>Imparidentia</taxon>
        <taxon>Neoheterodontei</taxon>
        <taxon>Myida</taxon>
        <taxon>Dreissenoidea</taxon>
        <taxon>Dreissenidae</taxon>
        <taxon>Dreissena</taxon>
    </lineage>
</organism>
<comment type="caution">
    <text evidence="1">The sequence shown here is derived from an EMBL/GenBank/DDBJ whole genome shotgun (WGS) entry which is preliminary data.</text>
</comment>
<protein>
    <submittedName>
        <fullName evidence="1">Uncharacterized protein</fullName>
    </submittedName>
</protein>
<name>A0A9D4EFZ0_DREPO</name>
<reference evidence="1" key="1">
    <citation type="journal article" date="2019" name="bioRxiv">
        <title>The Genome of the Zebra Mussel, Dreissena polymorpha: A Resource for Invasive Species Research.</title>
        <authorList>
            <person name="McCartney M.A."/>
            <person name="Auch B."/>
            <person name="Kono T."/>
            <person name="Mallez S."/>
            <person name="Zhang Y."/>
            <person name="Obille A."/>
            <person name="Becker A."/>
            <person name="Abrahante J.E."/>
            <person name="Garbe J."/>
            <person name="Badalamenti J.P."/>
            <person name="Herman A."/>
            <person name="Mangelson H."/>
            <person name="Liachko I."/>
            <person name="Sullivan S."/>
            <person name="Sone E.D."/>
            <person name="Koren S."/>
            <person name="Silverstein K.A.T."/>
            <person name="Beckman K.B."/>
            <person name="Gohl D.M."/>
        </authorList>
    </citation>
    <scope>NUCLEOTIDE SEQUENCE</scope>
    <source>
        <strain evidence="1">Duluth1</strain>
        <tissue evidence="1">Whole animal</tissue>
    </source>
</reference>